<accession>A0A7J6X881</accession>
<keyword evidence="4" id="KW-1185">Reference proteome</keyword>
<feature type="compositionally biased region" description="Low complexity" evidence="1">
    <location>
        <begin position="397"/>
        <end position="412"/>
    </location>
</feature>
<feature type="region of interest" description="Disordered" evidence="1">
    <location>
        <begin position="312"/>
        <end position="350"/>
    </location>
</feature>
<reference evidence="3 4" key="1">
    <citation type="submission" date="2020-06" db="EMBL/GenBank/DDBJ databases">
        <title>Transcriptomic and genomic resources for Thalictrum thalictroides and T. hernandezii: Facilitating candidate gene discovery in an emerging model plant lineage.</title>
        <authorList>
            <person name="Arias T."/>
            <person name="Riano-Pachon D.M."/>
            <person name="Di Stilio V.S."/>
        </authorList>
    </citation>
    <scope>NUCLEOTIDE SEQUENCE [LARGE SCALE GENOMIC DNA]</scope>
    <source>
        <strain evidence="4">cv. WT478/WT964</strain>
        <tissue evidence="3">Leaves</tissue>
    </source>
</reference>
<evidence type="ECO:0000313" key="4">
    <source>
        <dbReference type="Proteomes" id="UP000554482"/>
    </source>
</evidence>
<name>A0A7J6X881_THATH</name>
<sequence>MSFFYGFAVVIDDLEWIKKTSRIDDFDSCEWLDVNLDEENLPVLEVDQRWYNIYKCRSYLKTYAISRKFVLVLNKNDSDRIQASCKGVGPEGEACTWYCSIGRMTDMHTMRVGVLNKEHTCVSYELIVNPTATAPWIAEQVESDMRMHHRTYKARNIMSLMILSPLRPDWKMYCSHYFTVECYKLVYSGTIKPILHETDWGKSTEMEILPPIRPRAPGRPPVSRRRGIDEGPAKYNCKKQFRCGICKGYGHNKLTCPGGGPNYAAMMAAMETAKKGATPAGGRPRTRLRKPIIGEPLEAAYAAAAEEEMMEQEQHMETEAGRGRGRGRGKGKEFYMRPPPPPGRHVLRPSTFTSNELRNPRVFNSTLASLLGFNRHQENPSQWSSEGSNNIASQRGTNASQPSQSTQQSKTTKWMPKG</sequence>
<dbReference type="Proteomes" id="UP000554482">
    <property type="component" value="Unassembled WGS sequence"/>
</dbReference>
<gene>
    <name evidence="3" type="ORF">FRX31_004429</name>
</gene>
<dbReference type="EMBL" id="JABWDY010003370">
    <property type="protein sequence ID" value="KAF5205996.1"/>
    <property type="molecule type" value="Genomic_DNA"/>
</dbReference>
<evidence type="ECO:0000313" key="3">
    <source>
        <dbReference type="EMBL" id="KAF5205996.1"/>
    </source>
</evidence>
<evidence type="ECO:0000259" key="2">
    <source>
        <dbReference type="Pfam" id="PF03108"/>
    </source>
</evidence>
<feature type="compositionally biased region" description="Basic and acidic residues" evidence="1">
    <location>
        <begin position="312"/>
        <end position="322"/>
    </location>
</feature>
<dbReference type="Pfam" id="PF03108">
    <property type="entry name" value="DBD_Tnp_Mut"/>
    <property type="match status" value="1"/>
</dbReference>
<dbReference type="AlphaFoldDB" id="A0A7J6X881"/>
<evidence type="ECO:0000256" key="1">
    <source>
        <dbReference type="SAM" id="MobiDB-lite"/>
    </source>
</evidence>
<feature type="domain" description="Transposase MuDR plant" evidence="2">
    <location>
        <begin position="46"/>
        <end position="105"/>
    </location>
</feature>
<dbReference type="InterPro" id="IPR004332">
    <property type="entry name" value="Transposase_MuDR"/>
</dbReference>
<protein>
    <recommendedName>
        <fullName evidence="2">Transposase MuDR plant domain-containing protein</fullName>
    </recommendedName>
</protein>
<proteinExistence type="predicted"/>
<organism evidence="3 4">
    <name type="scientific">Thalictrum thalictroides</name>
    <name type="common">Rue-anemone</name>
    <name type="synonym">Anemone thalictroides</name>
    <dbReference type="NCBI Taxonomy" id="46969"/>
    <lineage>
        <taxon>Eukaryota</taxon>
        <taxon>Viridiplantae</taxon>
        <taxon>Streptophyta</taxon>
        <taxon>Embryophyta</taxon>
        <taxon>Tracheophyta</taxon>
        <taxon>Spermatophyta</taxon>
        <taxon>Magnoliopsida</taxon>
        <taxon>Ranunculales</taxon>
        <taxon>Ranunculaceae</taxon>
        <taxon>Thalictroideae</taxon>
        <taxon>Thalictrum</taxon>
    </lineage>
</organism>
<comment type="caution">
    <text evidence="3">The sequence shown here is derived from an EMBL/GenBank/DDBJ whole genome shotgun (WGS) entry which is preliminary data.</text>
</comment>
<dbReference type="OrthoDB" id="1939383at2759"/>
<feature type="compositionally biased region" description="Polar residues" evidence="1">
    <location>
        <begin position="379"/>
        <end position="396"/>
    </location>
</feature>
<feature type="region of interest" description="Disordered" evidence="1">
    <location>
        <begin position="377"/>
        <end position="418"/>
    </location>
</feature>